<dbReference type="PROSITE" id="PS51125">
    <property type="entry name" value="NHL"/>
    <property type="match status" value="1"/>
</dbReference>
<gene>
    <name evidence="4" type="ORF">NYP16_12375</name>
</gene>
<feature type="domain" description="Pyrroloquinoline quinone-dependent pyranose dehydrogenase beta-propeller" evidence="3">
    <location>
        <begin position="299"/>
        <end position="412"/>
    </location>
</feature>
<dbReference type="Proteomes" id="UP001141619">
    <property type="component" value="Unassembled WGS sequence"/>
</dbReference>
<sequence>MQRAMWGLIAAVLIAVLDGGAAKAQDLKLLPGWSATVFAPGVGSARHLAVAPNGDVYVRLRTAKGGGGVVALRDEYGTGVANREERFDKTGGTGITIWNGYLYISSDTAVYRYRLTEGKLVPEGEPETIVSGFPAQRVHASKPLVIDTAGNLFVTIGAPSNACQLSDRQTRVKGQQPCVQLAAAAGVWRFKADQPGQTFEKDGVRFATGIRNALALAWSRMAGGVFSVVHGRDQLNTLWPEYYSAQDNAEVPAEELIRLRDGGDYGWPYSYFDGRRKERMIAPEYGGDGRTAVKPGRYDGPLAAYPAHWAPNAIAFYETLSGPLSYRGGLLIAFHGSWNRAPLPQAGYKVLYQAMKAGLPDGAPQVFADGFAGKPIVRNPAEAVARPTGIAVSNDGAVYIADSQKGKIWKLTYQAEN</sequence>
<dbReference type="PANTHER" id="PTHR19328">
    <property type="entry name" value="HEDGEHOG-INTERACTING PROTEIN"/>
    <property type="match status" value="1"/>
</dbReference>
<evidence type="ECO:0000313" key="5">
    <source>
        <dbReference type="Proteomes" id="UP001141619"/>
    </source>
</evidence>
<evidence type="ECO:0000256" key="2">
    <source>
        <dbReference type="PROSITE-ProRule" id="PRU00504"/>
    </source>
</evidence>
<evidence type="ECO:0000256" key="1">
    <source>
        <dbReference type="ARBA" id="ARBA00022737"/>
    </source>
</evidence>
<reference evidence="4" key="1">
    <citation type="submission" date="2022-08" db="EMBL/GenBank/DDBJ databases">
        <authorList>
            <person name="Vandamme P."/>
            <person name="Hettiarachchi A."/>
            <person name="Peeters C."/>
            <person name="Cnockaert M."/>
            <person name="Carlier A."/>
        </authorList>
    </citation>
    <scope>NUCLEOTIDE SEQUENCE</scope>
    <source>
        <strain evidence="4">LMG 31809</strain>
    </source>
</reference>
<dbReference type="EMBL" id="JANWOI010000004">
    <property type="protein sequence ID" value="MDA5194748.1"/>
    <property type="molecule type" value="Genomic_DNA"/>
</dbReference>
<dbReference type="Pfam" id="PF22807">
    <property type="entry name" value="TrAA12"/>
    <property type="match status" value="2"/>
</dbReference>
<feature type="domain" description="Pyrroloquinoline quinone-dependent pyranose dehydrogenase beta-propeller" evidence="3">
    <location>
        <begin position="28"/>
        <end position="260"/>
    </location>
</feature>
<accession>A0A9X3Z858</accession>
<keyword evidence="1" id="KW-0677">Repeat</keyword>
<dbReference type="AlphaFoldDB" id="A0A9X3Z858"/>
<comment type="caution">
    <text evidence="4">The sequence shown here is derived from an EMBL/GenBank/DDBJ whole genome shotgun (WGS) entry which is preliminary data.</text>
</comment>
<dbReference type="RefSeq" id="WP_274944454.1">
    <property type="nucleotide sequence ID" value="NZ_JANWOI010000004.1"/>
</dbReference>
<dbReference type="InterPro" id="IPR011041">
    <property type="entry name" value="Quinoprot_gluc/sorb_DH_b-prop"/>
</dbReference>
<dbReference type="InterPro" id="IPR001258">
    <property type="entry name" value="NHL_repeat"/>
</dbReference>
<protein>
    <submittedName>
        <fullName evidence="4">PQQ-dependent sugar dehydrogenase</fullName>
    </submittedName>
</protein>
<organism evidence="4 5">
    <name type="scientific">Govanella unica</name>
    <dbReference type="NCBI Taxonomy" id="2975056"/>
    <lineage>
        <taxon>Bacteria</taxon>
        <taxon>Pseudomonadati</taxon>
        <taxon>Pseudomonadota</taxon>
        <taxon>Alphaproteobacteria</taxon>
        <taxon>Emcibacterales</taxon>
        <taxon>Govanellaceae</taxon>
        <taxon>Govanella</taxon>
    </lineage>
</organism>
<name>A0A9X3Z858_9PROT</name>
<evidence type="ECO:0000313" key="4">
    <source>
        <dbReference type="EMBL" id="MDA5194748.1"/>
    </source>
</evidence>
<dbReference type="InterPro" id="IPR011042">
    <property type="entry name" value="6-blade_b-propeller_TolB-like"/>
</dbReference>
<evidence type="ECO:0000259" key="3">
    <source>
        <dbReference type="Pfam" id="PF22807"/>
    </source>
</evidence>
<dbReference type="PANTHER" id="PTHR19328:SF53">
    <property type="entry name" value="MEMBRANE PROTEIN"/>
    <property type="match status" value="1"/>
</dbReference>
<dbReference type="Gene3D" id="2.120.10.30">
    <property type="entry name" value="TolB, C-terminal domain"/>
    <property type="match status" value="1"/>
</dbReference>
<dbReference type="InterPro" id="IPR054539">
    <property type="entry name" value="Beta-prop_PDH"/>
</dbReference>
<proteinExistence type="predicted"/>
<feature type="repeat" description="NHL" evidence="2">
    <location>
        <begin position="386"/>
        <end position="414"/>
    </location>
</feature>
<dbReference type="SUPFAM" id="SSF50952">
    <property type="entry name" value="Soluble quinoprotein glucose dehydrogenase"/>
    <property type="match status" value="1"/>
</dbReference>
<reference evidence="4" key="2">
    <citation type="journal article" date="2023" name="Syst. Appl. Microbiol.">
        <title>Govania unica gen. nov., sp. nov., a rare biosphere bacterium that represents a novel family in the class Alphaproteobacteria.</title>
        <authorList>
            <person name="Vandamme P."/>
            <person name="Peeters C."/>
            <person name="Hettiarachchi A."/>
            <person name="Cnockaert M."/>
            <person name="Carlier A."/>
        </authorList>
    </citation>
    <scope>NUCLEOTIDE SEQUENCE</scope>
    <source>
        <strain evidence="4">LMG 31809</strain>
    </source>
</reference>
<keyword evidence="5" id="KW-1185">Reference proteome</keyword>